<dbReference type="AlphaFoldDB" id="A0A0E9QQJ4"/>
<sequence length="51" mass="6164">MPENSQTTKKKKLHWQQIFFFTTRGFQTGFLKLALQQWQILGENSRQLYCN</sequence>
<reference evidence="1" key="1">
    <citation type="submission" date="2014-11" db="EMBL/GenBank/DDBJ databases">
        <authorList>
            <person name="Amaro Gonzalez C."/>
        </authorList>
    </citation>
    <scope>NUCLEOTIDE SEQUENCE</scope>
</reference>
<dbReference type="EMBL" id="GBXM01090219">
    <property type="protein sequence ID" value="JAH18358.1"/>
    <property type="molecule type" value="Transcribed_RNA"/>
</dbReference>
<name>A0A0E9QQJ4_ANGAN</name>
<reference evidence="1" key="2">
    <citation type="journal article" date="2015" name="Fish Shellfish Immunol.">
        <title>Early steps in the European eel (Anguilla anguilla)-Vibrio vulnificus interaction in the gills: Role of the RtxA13 toxin.</title>
        <authorList>
            <person name="Callol A."/>
            <person name="Pajuelo D."/>
            <person name="Ebbesson L."/>
            <person name="Teles M."/>
            <person name="MacKenzie S."/>
            <person name="Amaro C."/>
        </authorList>
    </citation>
    <scope>NUCLEOTIDE SEQUENCE</scope>
</reference>
<organism evidence="1">
    <name type="scientific">Anguilla anguilla</name>
    <name type="common">European freshwater eel</name>
    <name type="synonym">Muraena anguilla</name>
    <dbReference type="NCBI Taxonomy" id="7936"/>
    <lineage>
        <taxon>Eukaryota</taxon>
        <taxon>Metazoa</taxon>
        <taxon>Chordata</taxon>
        <taxon>Craniata</taxon>
        <taxon>Vertebrata</taxon>
        <taxon>Euteleostomi</taxon>
        <taxon>Actinopterygii</taxon>
        <taxon>Neopterygii</taxon>
        <taxon>Teleostei</taxon>
        <taxon>Anguilliformes</taxon>
        <taxon>Anguillidae</taxon>
        <taxon>Anguilla</taxon>
    </lineage>
</organism>
<protein>
    <submittedName>
        <fullName evidence="1">Uncharacterized protein</fullName>
    </submittedName>
</protein>
<accession>A0A0E9QQJ4</accession>
<evidence type="ECO:0000313" key="1">
    <source>
        <dbReference type="EMBL" id="JAH18358.1"/>
    </source>
</evidence>
<proteinExistence type="predicted"/>